<protein>
    <submittedName>
        <fullName evidence="1">DUF4138 domain-containing protein</fullName>
    </submittedName>
</protein>
<gene>
    <name evidence="1" type="ORF">ENH87_09350</name>
</gene>
<accession>A0A831QR10</accession>
<name>A0A831QR10_9FLAO</name>
<organism evidence="1">
    <name type="scientific">Pricia antarctica</name>
    <dbReference type="NCBI Taxonomy" id="641691"/>
    <lineage>
        <taxon>Bacteria</taxon>
        <taxon>Pseudomonadati</taxon>
        <taxon>Bacteroidota</taxon>
        <taxon>Flavobacteriia</taxon>
        <taxon>Flavobacteriales</taxon>
        <taxon>Flavobacteriaceae</taxon>
        <taxon>Pricia</taxon>
    </lineage>
</organism>
<dbReference type="AlphaFoldDB" id="A0A831QR10"/>
<dbReference type="Proteomes" id="UP000886191">
    <property type="component" value="Unassembled WGS sequence"/>
</dbReference>
<dbReference type="Pfam" id="PF13595">
    <property type="entry name" value="DUF4138"/>
    <property type="match status" value="1"/>
</dbReference>
<sequence length="276" mass="31833">MRLLLTIAFLIVSIGTYAQRPRTIFTNDRDAVALFFPNTIGQALTGSADFTFSYNGESPQHVGIVQGVRGDRSNLLVIVENGDVYSYRLAYKKILDTLNYFVSKTERIGSEAPEPIFPRMDSLPKIEAPIRPNPRKVDVPRSRKDHFQKFSSYQLEQNTEKLKQSRKQGMVLRLRDLVYDRTEVYALIEIKNRSGIDFELDYLKVFKVHGNTRRKSSYQKLSLDMLNLQNFPEKVKDGESASFAVVLPKFTLGDSEKLMLELREFRGSRNIQLFYK</sequence>
<dbReference type="InterPro" id="IPR022298">
    <property type="entry name" value="Conjug_transposon_TraN"/>
</dbReference>
<evidence type="ECO:0000313" key="1">
    <source>
        <dbReference type="EMBL" id="HEA21111.1"/>
    </source>
</evidence>
<proteinExistence type="predicted"/>
<dbReference type="EMBL" id="DRGL01000030">
    <property type="protein sequence ID" value="HEA21111.1"/>
    <property type="molecule type" value="Genomic_DNA"/>
</dbReference>
<comment type="caution">
    <text evidence="1">The sequence shown here is derived from an EMBL/GenBank/DDBJ whole genome shotgun (WGS) entry which is preliminary data.</text>
</comment>
<reference evidence="1" key="1">
    <citation type="journal article" date="2020" name="mSystems">
        <title>Genome- and Community-Level Interaction Insights into Carbon Utilization and Element Cycling Functions of Hydrothermarchaeota in Hydrothermal Sediment.</title>
        <authorList>
            <person name="Zhou Z."/>
            <person name="Liu Y."/>
            <person name="Xu W."/>
            <person name="Pan J."/>
            <person name="Luo Z.H."/>
            <person name="Li M."/>
        </authorList>
    </citation>
    <scope>NUCLEOTIDE SEQUENCE [LARGE SCALE GENOMIC DNA]</scope>
    <source>
        <strain evidence="1">HyVt-345</strain>
    </source>
</reference>